<dbReference type="Proteomes" id="UP000004995">
    <property type="component" value="Unassembled WGS sequence"/>
</dbReference>
<organism evidence="1 2">
    <name type="scientific">Setaria italica</name>
    <name type="common">Foxtail millet</name>
    <name type="synonym">Panicum italicum</name>
    <dbReference type="NCBI Taxonomy" id="4555"/>
    <lineage>
        <taxon>Eukaryota</taxon>
        <taxon>Viridiplantae</taxon>
        <taxon>Streptophyta</taxon>
        <taxon>Embryophyta</taxon>
        <taxon>Tracheophyta</taxon>
        <taxon>Spermatophyta</taxon>
        <taxon>Magnoliopsida</taxon>
        <taxon>Liliopsida</taxon>
        <taxon>Poales</taxon>
        <taxon>Poaceae</taxon>
        <taxon>PACMAD clade</taxon>
        <taxon>Panicoideae</taxon>
        <taxon>Panicodae</taxon>
        <taxon>Paniceae</taxon>
        <taxon>Cenchrinae</taxon>
        <taxon>Setaria</taxon>
    </lineage>
</organism>
<accession>K3Y3X6</accession>
<keyword evidence="2" id="KW-1185">Reference proteome</keyword>
<sequence>MQVKLRSYIQFRCAVKYRNRAHKTLSHQSHGFMSS</sequence>
<dbReference type="AlphaFoldDB" id="K3Y3X6"/>
<reference evidence="1" key="2">
    <citation type="submission" date="2018-08" db="UniProtKB">
        <authorList>
            <consortium name="EnsemblPlants"/>
        </authorList>
    </citation>
    <scope>IDENTIFICATION</scope>
    <source>
        <strain evidence="1">Yugu1</strain>
    </source>
</reference>
<reference evidence="2" key="1">
    <citation type="journal article" date="2012" name="Nat. Biotechnol.">
        <title>Reference genome sequence of the model plant Setaria.</title>
        <authorList>
            <person name="Bennetzen J.L."/>
            <person name="Schmutz J."/>
            <person name="Wang H."/>
            <person name="Percifield R."/>
            <person name="Hawkins J."/>
            <person name="Pontaroli A.C."/>
            <person name="Estep M."/>
            <person name="Feng L."/>
            <person name="Vaughn J.N."/>
            <person name="Grimwood J."/>
            <person name="Jenkins J."/>
            <person name="Barry K."/>
            <person name="Lindquist E."/>
            <person name="Hellsten U."/>
            <person name="Deshpande S."/>
            <person name="Wang X."/>
            <person name="Wu X."/>
            <person name="Mitros T."/>
            <person name="Triplett J."/>
            <person name="Yang X."/>
            <person name="Ye C.Y."/>
            <person name="Mauro-Herrera M."/>
            <person name="Wang L."/>
            <person name="Li P."/>
            <person name="Sharma M."/>
            <person name="Sharma R."/>
            <person name="Ronald P.C."/>
            <person name="Panaud O."/>
            <person name="Kellogg E.A."/>
            <person name="Brutnell T.P."/>
            <person name="Doust A.N."/>
            <person name="Tuskan G.A."/>
            <person name="Rokhsar D."/>
            <person name="Devos K.M."/>
        </authorList>
    </citation>
    <scope>NUCLEOTIDE SEQUENCE [LARGE SCALE GENOMIC DNA]</scope>
    <source>
        <strain evidence="2">cv. Yugu1</strain>
    </source>
</reference>
<dbReference type="Gramene" id="KQL11207">
    <property type="protein sequence ID" value="KQL11207"/>
    <property type="gene ID" value="SETIT_008914mg"/>
</dbReference>
<dbReference type="EMBL" id="AGNK02002585">
    <property type="status" value="NOT_ANNOTATED_CDS"/>
    <property type="molecule type" value="Genomic_DNA"/>
</dbReference>
<dbReference type="HOGENOM" id="CLU_3369348_0_0_1"/>
<evidence type="ECO:0000313" key="2">
    <source>
        <dbReference type="Proteomes" id="UP000004995"/>
    </source>
</evidence>
<proteinExistence type="predicted"/>
<protein>
    <submittedName>
        <fullName evidence="1">Uncharacterized protein</fullName>
    </submittedName>
</protein>
<evidence type="ECO:0000313" key="1">
    <source>
        <dbReference type="EnsemblPlants" id="KQL11207"/>
    </source>
</evidence>
<dbReference type="InParanoid" id="K3Y3X6"/>
<dbReference type="EnsemblPlants" id="KQL11207">
    <property type="protein sequence ID" value="KQL11207"/>
    <property type="gene ID" value="SETIT_008914mg"/>
</dbReference>
<name>K3Y3X6_SETIT</name>